<protein>
    <recommendedName>
        <fullName evidence="4">ABC-2 type transport system permease protein</fullName>
    </recommendedName>
</protein>
<dbReference type="OrthoDB" id="647466at2"/>
<feature type="transmembrane region" description="Helical" evidence="1">
    <location>
        <begin position="197"/>
        <end position="215"/>
    </location>
</feature>
<feature type="transmembrane region" description="Helical" evidence="1">
    <location>
        <begin position="347"/>
        <end position="366"/>
    </location>
</feature>
<dbReference type="AlphaFoldDB" id="A0A1G6LS59"/>
<evidence type="ECO:0000313" key="3">
    <source>
        <dbReference type="Proteomes" id="UP000198757"/>
    </source>
</evidence>
<feature type="transmembrane region" description="Helical" evidence="1">
    <location>
        <begin position="103"/>
        <end position="123"/>
    </location>
</feature>
<feature type="transmembrane region" description="Helical" evidence="1">
    <location>
        <begin position="227"/>
        <end position="246"/>
    </location>
</feature>
<keyword evidence="1" id="KW-0472">Membrane</keyword>
<evidence type="ECO:0000256" key="1">
    <source>
        <dbReference type="SAM" id="Phobius"/>
    </source>
</evidence>
<dbReference type="Proteomes" id="UP000198757">
    <property type="component" value="Unassembled WGS sequence"/>
</dbReference>
<evidence type="ECO:0008006" key="4">
    <source>
        <dbReference type="Google" id="ProtNLM"/>
    </source>
</evidence>
<accession>A0A1G6LS59</accession>
<proteinExistence type="predicted"/>
<feature type="transmembrane region" description="Helical" evidence="1">
    <location>
        <begin position="21"/>
        <end position="48"/>
    </location>
</feature>
<gene>
    <name evidence="2" type="ORF">SAMN04487894_102443</name>
</gene>
<keyword evidence="3" id="KW-1185">Reference proteome</keyword>
<reference evidence="3" key="1">
    <citation type="submission" date="2016-10" db="EMBL/GenBank/DDBJ databases">
        <authorList>
            <person name="Varghese N."/>
            <person name="Submissions S."/>
        </authorList>
    </citation>
    <scope>NUCLEOTIDE SEQUENCE [LARGE SCALE GENOMIC DNA]</scope>
    <source>
        <strain evidence="3">DSM 25811 / CCM 8410 / LMG 26954 / E90</strain>
    </source>
</reference>
<dbReference type="EMBL" id="FMZO01000002">
    <property type="protein sequence ID" value="SDC46083.1"/>
    <property type="molecule type" value="Genomic_DNA"/>
</dbReference>
<feature type="transmembrane region" description="Helical" evidence="1">
    <location>
        <begin position="325"/>
        <end position="341"/>
    </location>
</feature>
<keyword evidence="1" id="KW-0812">Transmembrane</keyword>
<feature type="transmembrane region" description="Helical" evidence="1">
    <location>
        <begin position="129"/>
        <end position="151"/>
    </location>
</feature>
<sequence>MSALFRIFYQSFIKPFYRENAGTFVFVFTMFFFVVGTVDGAGLFKYHYGLIKALLSIKPFLGAALLLWALYARKCAVFIAHLLRQPHYQFISIFRNLPLHRQYLLFFITDFILLLPQTFYILLVLTEGLYLHLFPATVLVLVFLLACCVLLPVRHVHVLNHPEKKQCFFLQRLTGALPQFAVYPQILIRAVLRTQKLVWLSIKLFAGALLCLMSMNNTLAHDDLQLMFLLFSFGVLANGVFVNHLRRVEEQYLSFYRSLPVPLIRRLAQYACFNILLLLPEAGLLCFLSPAHISVENALALGFYAFSAIQLLISISFVKQMAVKHLVVILLLLFFLGYFILMVSGIGFIGLLFLLLAIILFLTRYYQSETIIS</sequence>
<organism evidence="2 3">
    <name type="scientific">Niabella drilacis (strain DSM 25811 / CCM 8410 / CCUG 62505 / LMG 26954 / E90)</name>
    <dbReference type="NCBI Taxonomy" id="1285928"/>
    <lineage>
        <taxon>Bacteria</taxon>
        <taxon>Pseudomonadati</taxon>
        <taxon>Bacteroidota</taxon>
        <taxon>Chitinophagia</taxon>
        <taxon>Chitinophagales</taxon>
        <taxon>Chitinophagaceae</taxon>
        <taxon>Niabella</taxon>
    </lineage>
</organism>
<dbReference type="RefSeq" id="WP_090389049.1">
    <property type="nucleotide sequence ID" value="NZ_FMZO01000002.1"/>
</dbReference>
<feature type="transmembrane region" description="Helical" evidence="1">
    <location>
        <begin position="60"/>
        <end position="83"/>
    </location>
</feature>
<keyword evidence="1" id="KW-1133">Transmembrane helix</keyword>
<feature type="transmembrane region" description="Helical" evidence="1">
    <location>
        <begin position="267"/>
        <end position="293"/>
    </location>
</feature>
<feature type="transmembrane region" description="Helical" evidence="1">
    <location>
        <begin position="299"/>
        <end position="318"/>
    </location>
</feature>
<evidence type="ECO:0000313" key="2">
    <source>
        <dbReference type="EMBL" id="SDC46083.1"/>
    </source>
</evidence>
<name>A0A1G6LS59_NIADE</name>